<proteinExistence type="predicted"/>
<dbReference type="InterPro" id="IPR043519">
    <property type="entry name" value="NT_sf"/>
</dbReference>
<dbReference type="EMBL" id="BAOS01000019">
    <property type="protein sequence ID" value="GAX61211.1"/>
    <property type="molecule type" value="Genomic_DNA"/>
</dbReference>
<dbReference type="Pfam" id="PF18765">
    <property type="entry name" value="Polbeta"/>
    <property type="match status" value="1"/>
</dbReference>
<dbReference type="Proteomes" id="UP000218542">
    <property type="component" value="Unassembled WGS sequence"/>
</dbReference>
<dbReference type="AlphaFoldDB" id="A0A286TZH6"/>
<evidence type="ECO:0000313" key="3">
    <source>
        <dbReference type="EMBL" id="GAX61211.1"/>
    </source>
</evidence>
<keyword evidence="4" id="KW-1185">Reference proteome</keyword>
<dbReference type="OrthoDB" id="9799750at2"/>
<accession>A0A286TZH6</accession>
<reference evidence="4" key="2">
    <citation type="journal article" date="2017" name="Environ. Microbiol. Rep.">
        <title>Genetic Diversity of Marine Anaerobic Ammonium-Oxidizing Bacteria as Revealed by Genomic and Proteomic Analyses of 'Candidatus Scalindua japonica'.</title>
        <authorList>
            <person name="Oshiki M."/>
            <person name="Mizuto K."/>
            <person name="Kimura Z."/>
            <person name="Kindaichi T."/>
            <person name="Satoh H."/>
            <person name="Okabe S."/>
        </authorList>
    </citation>
    <scope>NUCLEOTIDE SEQUENCE [LARGE SCALE GENOMIC DNA]</scope>
    <source>
        <strain evidence="4">husup-a2</strain>
    </source>
</reference>
<dbReference type="SUPFAM" id="SSF81301">
    <property type="entry name" value="Nucleotidyltransferase"/>
    <property type="match status" value="1"/>
</dbReference>
<sequence length="104" mass="11819">MLTSELIKKITQQLVAEFHPEKIILFGSHAWGQPDENSDIDIMVIVRDSDISPTKRSVLAHRCLRGLNIPKDIIVKTHAEIEKYRNVHASLECEVLEQGKVLYG</sequence>
<name>A0A286TZH6_9BACT</name>
<dbReference type="RefSeq" id="WP_096894595.1">
    <property type="nucleotide sequence ID" value="NZ_BAOS01000018.1"/>
</dbReference>
<dbReference type="InterPro" id="IPR041633">
    <property type="entry name" value="Polbeta"/>
</dbReference>
<dbReference type="PANTHER" id="PTHR37030">
    <property type="entry name" value="NUCLEOTIDYLTRANSFERASE"/>
    <property type="match status" value="1"/>
</dbReference>
<organism evidence="3 4">
    <name type="scientific">Candidatus Scalindua japonica</name>
    <dbReference type="NCBI Taxonomy" id="1284222"/>
    <lineage>
        <taxon>Bacteria</taxon>
        <taxon>Pseudomonadati</taxon>
        <taxon>Planctomycetota</taxon>
        <taxon>Candidatus Brocadiia</taxon>
        <taxon>Candidatus Brocadiales</taxon>
        <taxon>Candidatus Scalinduaceae</taxon>
        <taxon>Candidatus Scalindua</taxon>
    </lineage>
</organism>
<evidence type="ECO:0000259" key="1">
    <source>
        <dbReference type="Pfam" id="PF18765"/>
    </source>
</evidence>
<evidence type="ECO:0000313" key="4">
    <source>
        <dbReference type="Proteomes" id="UP000218542"/>
    </source>
</evidence>
<gene>
    <name evidence="2" type="ORF">SCALIN_C18_0022</name>
    <name evidence="3" type="ORF">SCALIN_C19_0005</name>
</gene>
<evidence type="ECO:0000313" key="2">
    <source>
        <dbReference type="EMBL" id="GAX61203.1"/>
    </source>
</evidence>
<dbReference type="PANTHER" id="PTHR37030:SF1">
    <property type="entry name" value="NUCLEOTIDYLTRANSFERASE"/>
    <property type="match status" value="1"/>
</dbReference>
<dbReference type="EMBL" id="BAOS01000018">
    <property type="protein sequence ID" value="GAX61203.1"/>
    <property type="molecule type" value="Genomic_DNA"/>
</dbReference>
<dbReference type="Gene3D" id="3.30.460.10">
    <property type="entry name" value="Beta Polymerase, domain 2"/>
    <property type="match status" value="1"/>
</dbReference>
<feature type="domain" description="Polymerase beta nucleotidyltransferase" evidence="1">
    <location>
        <begin position="8"/>
        <end position="103"/>
    </location>
</feature>
<comment type="caution">
    <text evidence="3">The sequence shown here is derived from an EMBL/GenBank/DDBJ whole genome shotgun (WGS) entry which is preliminary data.</text>
</comment>
<reference evidence="3 4" key="1">
    <citation type="journal article" date="2017" name="Environ. Microbiol. Rep.">
        <title>Genetic diversity of marine anaerobic ammonium-oxidizing bacteria as revealed by genomic and proteomic analyses of 'Candidatus Scalindua japonica'.</title>
        <authorList>
            <person name="Oshiki M."/>
            <person name="Mizuto K."/>
            <person name="Kimura Z."/>
            <person name="Kindaichi T."/>
            <person name="Satoh H."/>
            <person name="Okabe S."/>
        </authorList>
    </citation>
    <scope>NUCLEOTIDE SEQUENCE [LARGE SCALE GENOMIC DNA]</scope>
    <source>
        <strain evidence="3">Husup-a2</strain>
        <strain evidence="4">husup-a2</strain>
    </source>
</reference>
<dbReference type="CDD" id="cd05403">
    <property type="entry name" value="NT_KNTase_like"/>
    <property type="match status" value="1"/>
</dbReference>
<protein>
    <submittedName>
        <fullName evidence="2">DNA polymerase, beta domain protein region</fullName>
    </submittedName>
    <submittedName>
        <fullName evidence="3">DNA polymerase, beta domain region</fullName>
    </submittedName>
</protein>